<feature type="compositionally biased region" description="Low complexity" evidence="1">
    <location>
        <begin position="726"/>
        <end position="737"/>
    </location>
</feature>
<sequence length="1425" mass="149294">MSTLAAASPAVPEAPVTLPPLRRRWLGVVFAAALALCFAQSPGMISPDTKLDLTANPLRFLARAANLWNSDLPFGQAQNQAYGYLFPHGAFFLLGDTLGIPGWITQRLWWALLLTAGFWGLLRVAEALGIGTTPSRVIGALAFALSPRVLTTLGSISSETLPMMLAPWVLLPVILALNGNQRSLRVLAARAGIALALMGAVNAVATLTGCLPAVIWWACHRPNRTWWRFSAWWALASALAVTWWVVALLLLGRISPPFLDFIESSGVTTQWTSLTEMLRGTDSWTPFVAPNATAATSLVTQPVLVLASTLVAAGGMAGLALRSMPARGRLVTMLLIGVVLLGVGYSGGLGSPLAHEVQAFLDAAGAPLRNVHKLEPVIRIPLVLGVAHLLSRVPLPGSAPRPVWMRAFAHPEDDKRVAVGIVVLAALAVATSMAWTGRLAPPGAFRAIPDYWHQAASWLGDHNKGEPTPGRVLVAPGAPFATQVWGNSHDEPLQVLSEGPWGVRDSIPLTPPQTIRALDSVQRLFAAGRPSAGLADTLARQGISYVVVRNDLDPDTSRSVRPLLVHRAIDGSPGLQKVAEFGEPVGPGTLSGFISDSGLRPRYPAVEIYRVDTQGNPGAPYLTDAGRMARVDGGPEVLLRLDERRRLLGQPPLGPMLLTSDAQRAGLPVPVVTVTDTPVDRETDYGRVDDHSSAARAEGDRRNTFNRVPDYPVPGARQVHGGWSGGRLSASSSSSDSTALPTVAPASGPAAAVDGDSATAWVSNSLQPAVGQWLQVDFDRPVTNATLTVTPSATAVGAQVRRIQVSTENGTTTVRFDEPGKPLTVALPYGETSWVRITAVGTDDGSSGVQFGITDLSITQYDASGYAHPVDLRHTVMVPGPPAGSAVAAWDLGSELLGRPGCADSADGVHCAASMAQTPEEPVNLSRTLTVPTPIGVGATVWVRARQGPHLADLIAEPGTTRARGDSDLIDVDGSAYAAADGDPRTAWTAPQNVVQHKSAPTLTVTLPKATEVTGLRLTPSSSALPTHPTMVAIDLGDGPQVRRLQSGDDAGAQTVALHPRVTDTVRISLLNWEDVIDRTALGFDQIKPPGLAEVAVLGPDGKPAAPVDASRESKRTIEIPCGQGPIVAVSGRFVQTSVTTTVGALLDGEPIAAKACDPAPIMLPAGKQELLISPGSAFIVDGVALAGPLAAQIHTATTTPADVTMWGPDRREIALGRAPIARVLVVPESVNPGWVAHTPDGVTLTPVIVNGWQQGWVVPAGEQGTITLTFPSNAAYRTGLAAGLSLLPLLLLLALVPPRRQPSGREPARPWSVPLVASAAVLGAGAVVAGIGGVLVFGGALAVTYLLRDRRRLRDRTTLWAASGGLILAGAVLSRYPWRSVDGYVGHSPWVQLPALIAVAALAASVVPGPRPSVENDEPPPASH</sequence>
<dbReference type="Proteomes" id="UP001139068">
    <property type="component" value="Unassembled WGS sequence"/>
</dbReference>
<organism evidence="4 5">
    <name type="scientific">Candidatus Mycolicibacterium alkanivorans</name>
    <dbReference type="NCBI Taxonomy" id="2954114"/>
    <lineage>
        <taxon>Bacteria</taxon>
        <taxon>Bacillati</taxon>
        <taxon>Actinomycetota</taxon>
        <taxon>Actinomycetes</taxon>
        <taxon>Mycobacteriales</taxon>
        <taxon>Mycobacteriaceae</taxon>
        <taxon>Mycolicibacterium</taxon>
    </lineage>
</organism>
<dbReference type="InterPro" id="IPR056997">
    <property type="entry name" value="CBM_AftD"/>
</dbReference>
<feature type="transmembrane region" description="Helical" evidence="2">
    <location>
        <begin position="330"/>
        <end position="348"/>
    </location>
</feature>
<feature type="transmembrane region" description="Helical" evidence="2">
    <location>
        <begin position="25"/>
        <end position="45"/>
    </location>
</feature>
<keyword evidence="5" id="KW-1185">Reference proteome</keyword>
<dbReference type="SUPFAM" id="SSF49785">
    <property type="entry name" value="Galactose-binding domain-like"/>
    <property type="match status" value="2"/>
</dbReference>
<accession>A0ABS9YRL7</accession>
<feature type="transmembrane region" description="Helical" evidence="2">
    <location>
        <begin position="108"/>
        <end position="125"/>
    </location>
</feature>
<dbReference type="PROSITE" id="PS50022">
    <property type="entry name" value="FA58C_3"/>
    <property type="match status" value="1"/>
</dbReference>
<keyword evidence="2" id="KW-0472">Membrane</keyword>
<feature type="domain" description="F5/8 type C" evidence="3">
    <location>
        <begin position="716"/>
        <end position="899"/>
    </location>
</feature>
<reference evidence="4" key="1">
    <citation type="journal article" date="2022" name="ISME J.">
        <title>Identification of active gaseous-alkane degraders at natural gas seeps.</title>
        <authorList>
            <person name="Farhan Ul Haque M."/>
            <person name="Hernandez M."/>
            <person name="Crombie A.T."/>
            <person name="Murrell J.C."/>
        </authorList>
    </citation>
    <scope>NUCLEOTIDE SEQUENCE</scope>
    <source>
        <strain evidence="4">ANDR5</strain>
    </source>
</reference>
<evidence type="ECO:0000256" key="2">
    <source>
        <dbReference type="SAM" id="Phobius"/>
    </source>
</evidence>
<feature type="transmembrane region" description="Helical" evidence="2">
    <location>
        <begin position="191"/>
        <end position="218"/>
    </location>
</feature>
<proteinExistence type="predicted"/>
<dbReference type="Pfam" id="PF11847">
    <property type="entry name" value="GT-C_AftD"/>
    <property type="match status" value="1"/>
</dbReference>
<protein>
    <submittedName>
        <fullName evidence="4">Alpha-(1-&gt;3)-arabinofuranosyltransferase</fullName>
    </submittedName>
</protein>
<evidence type="ECO:0000313" key="4">
    <source>
        <dbReference type="EMBL" id="MCI4673817.1"/>
    </source>
</evidence>
<evidence type="ECO:0000259" key="3">
    <source>
        <dbReference type="PROSITE" id="PS50022"/>
    </source>
</evidence>
<dbReference type="Gene3D" id="2.60.120.260">
    <property type="entry name" value="Galactose-binding domain-like"/>
    <property type="match status" value="1"/>
</dbReference>
<feature type="transmembrane region" description="Helical" evidence="2">
    <location>
        <begin position="230"/>
        <end position="251"/>
    </location>
</feature>
<keyword evidence="2" id="KW-0812">Transmembrane</keyword>
<comment type="caution">
    <text evidence="4">The sequence shown here is derived from an EMBL/GenBank/DDBJ whole genome shotgun (WGS) entry which is preliminary data.</text>
</comment>
<keyword evidence="2" id="KW-1133">Transmembrane helix</keyword>
<evidence type="ECO:0000256" key="1">
    <source>
        <dbReference type="SAM" id="MobiDB-lite"/>
    </source>
</evidence>
<feature type="transmembrane region" description="Helical" evidence="2">
    <location>
        <begin position="1391"/>
        <end position="1408"/>
    </location>
</feature>
<dbReference type="InterPro" id="IPR021798">
    <property type="entry name" value="AftD_N"/>
</dbReference>
<evidence type="ECO:0000313" key="5">
    <source>
        <dbReference type="Proteomes" id="UP001139068"/>
    </source>
</evidence>
<feature type="transmembrane region" description="Helical" evidence="2">
    <location>
        <begin position="1360"/>
        <end position="1379"/>
    </location>
</feature>
<feature type="transmembrane region" description="Helical" evidence="2">
    <location>
        <begin position="1317"/>
        <end position="1348"/>
    </location>
</feature>
<name>A0ABS9YRL7_9MYCO</name>
<gene>
    <name evidence="4" type="ORF">K9U37_02130</name>
</gene>
<feature type="transmembrane region" description="Helical" evidence="2">
    <location>
        <begin position="417"/>
        <end position="436"/>
    </location>
</feature>
<feature type="compositionally biased region" description="Basic and acidic residues" evidence="1">
    <location>
        <begin position="681"/>
        <end position="703"/>
    </location>
</feature>
<dbReference type="EMBL" id="JAIVFL010000001">
    <property type="protein sequence ID" value="MCI4673817.1"/>
    <property type="molecule type" value="Genomic_DNA"/>
</dbReference>
<dbReference type="InterPro" id="IPR008979">
    <property type="entry name" value="Galactose-bd-like_sf"/>
</dbReference>
<dbReference type="Pfam" id="PF24607">
    <property type="entry name" value="CBM_AftD"/>
    <property type="match status" value="2"/>
</dbReference>
<dbReference type="RefSeq" id="WP_243073184.1">
    <property type="nucleotide sequence ID" value="NZ_JAIVFL010000001.1"/>
</dbReference>
<dbReference type="InterPro" id="IPR000421">
    <property type="entry name" value="FA58C"/>
</dbReference>
<feature type="region of interest" description="Disordered" evidence="1">
    <location>
        <begin position="681"/>
        <end position="751"/>
    </location>
</feature>